<evidence type="ECO:0000313" key="9">
    <source>
        <dbReference type="EMBL" id="VDN98583.1"/>
    </source>
</evidence>
<keyword evidence="4" id="KW-0732">Signal</keyword>
<dbReference type="InterPro" id="IPR017046">
    <property type="entry name" value="Prenylcysteine_Oxase1"/>
</dbReference>
<dbReference type="PANTHER" id="PTHR15944:SF0">
    <property type="entry name" value="PRENYLCYSTEINE LYASE DOMAIN-CONTAINING PROTEIN"/>
    <property type="match status" value="1"/>
</dbReference>
<evidence type="ECO:0000256" key="2">
    <source>
        <dbReference type="ARBA" id="ARBA00009967"/>
    </source>
</evidence>
<dbReference type="OrthoDB" id="437369at2759"/>
<dbReference type="GO" id="GO:0030327">
    <property type="term" value="P:prenylated protein catabolic process"/>
    <property type="evidence" value="ECO:0007669"/>
    <property type="project" value="TreeGrafter"/>
</dbReference>
<gene>
    <name evidence="9" type="ORF">HNAJ_LOCUS2724</name>
</gene>
<dbReference type="InterPro" id="IPR010795">
    <property type="entry name" value="Prenylcys_lyase"/>
</dbReference>
<evidence type="ECO:0000256" key="6">
    <source>
        <dbReference type="ARBA" id="ARBA00023002"/>
    </source>
</evidence>
<evidence type="ECO:0000256" key="1">
    <source>
        <dbReference type="ARBA" id="ARBA00001974"/>
    </source>
</evidence>
<sequence length="500" mass="55326">MVILAMTAIVGAGFGGCSTAYFLRYLFGNTLGIRIFECSNHIGGRVRAIEYNNGKELYESGGAIFTSNHKYMRMLAKDFLLPSHYTIVTDLEVFQHPPSDDALCLYKGPASPPAWFTKDGPLFFNRLLFAMKYCLDLCVFKVRVSRHVEEFGQIYELQKRREAFDSPVRMLEAISSKFVSMLSTSFGKWLDMDLKLSKKFCNDVAYGMVANCFCSDLTVHAFAGMTACSGFGASLYSIVGGNEQIARNLASRALNSNPPGIPREVSLNTPVTKISRGSQRRYRLTYEEKDSGSEKSEEFDYVVLAFPLHEESGIEADLDIAKVLPKAKPYKKVNFIHFHGDLSGEMFSLPGDKLKDGGQSGVTILPTEEGYASNGSTLFKYLGRAWSSAPKVEGDKAIGCFSAFSVSGRTPNPEVEIPQKYALPGWKLVNSTTWYAYPHFAWQRAENLESGFSKFVLADGLIYVNAMEEVASNMELAIISGCNAALLIAQDQIPPLEETP</sequence>
<dbReference type="STRING" id="102285.A0A0R3T6N7"/>
<reference evidence="9 10" key="2">
    <citation type="submission" date="2018-11" db="EMBL/GenBank/DDBJ databases">
        <authorList>
            <consortium name="Pathogen Informatics"/>
        </authorList>
    </citation>
    <scope>NUCLEOTIDE SEQUENCE [LARGE SCALE GENOMIC DNA]</scope>
</reference>
<dbReference type="GO" id="GO:0001735">
    <property type="term" value="F:prenylcysteine oxidase activity"/>
    <property type="evidence" value="ECO:0007669"/>
    <property type="project" value="InterPro"/>
</dbReference>
<dbReference type="Proteomes" id="UP000278807">
    <property type="component" value="Unassembled WGS sequence"/>
</dbReference>
<keyword evidence="6" id="KW-0560">Oxidoreductase</keyword>
<accession>A0A0R3T6N7</accession>
<evidence type="ECO:0000259" key="8">
    <source>
        <dbReference type="Pfam" id="PF07156"/>
    </source>
</evidence>
<dbReference type="SUPFAM" id="SSF51905">
    <property type="entry name" value="FAD/NAD(P)-binding domain"/>
    <property type="match status" value="1"/>
</dbReference>
<evidence type="ECO:0000313" key="10">
    <source>
        <dbReference type="Proteomes" id="UP000278807"/>
    </source>
</evidence>
<feature type="domain" description="Prenylcysteine lyase" evidence="8">
    <location>
        <begin position="127"/>
        <end position="491"/>
    </location>
</feature>
<evidence type="ECO:0000256" key="5">
    <source>
        <dbReference type="ARBA" id="ARBA00022827"/>
    </source>
</evidence>
<comment type="similarity">
    <text evidence="2">Belongs to the prenylcysteine oxidase family.</text>
</comment>
<evidence type="ECO:0000256" key="7">
    <source>
        <dbReference type="ARBA" id="ARBA00023180"/>
    </source>
</evidence>
<evidence type="ECO:0000256" key="3">
    <source>
        <dbReference type="ARBA" id="ARBA00022630"/>
    </source>
</evidence>
<dbReference type="Pfam" id="PF13450">
    <property type="entry name" value="NAD_binding_8"/>
    <property type="match status" value="1"/>
</dbReference>
<dbReference type="AlphaFoldDB" id="A0A0R3T6N7"/>
<protein>
    <submittedName>
        <fullName evidence="11">Prenylcys_lyase domain-containing protein</fullName>
    </submittedName>
</protein>
<dbReference type="GO" id="GO:0030328">
    <property type="term" value="P:prenylcysteine catabolic process"/>
    <property type="evidence" value="ECO:0007669"/>
    <property type="project" value="InterPro"/>
</dbReference>
<dbReference type="InterPro" id="IPR036188">
    <property type="entry name" value="FAD/NAD-bd_sf"/>
</dbReference>
<comment type="cofactor">
    <cofactor evidence="1">
        <name>FAD</name>
        <dbReference type="ChEBI" id="CHEBI:57692"/>
    </cofactor>
</comment>
<organism evidence="11">
    <name type="scientific">Rodentolepis nana</name>
    <name type="common">Dwarf tapeworm</name>
    <name type="synonym">Hymenolepis nana</name>
    <dbReference type="NCBI Taxonomy" id="102285"/>
    <lineage>
        <taxon>Eukaryota</taxon>
        <taxon>Metazoa</taxon>
        <taxon>Spiralia</taxon>
        <taxon>Lophotrochozoa</taxon>
        <taxon>Platyhelminthes</taxon>
        <taxon>Cestoda</taxon>
        <taxon>Eucestoda</taxon>
        <taxon>Cyclophyllidea</taxon>
        <taxon>Hymenolepididae</taxon>
        <taxon>Rodentolepis</taxon>
    </lineage>
</organism>
<dbReference type="WBParaSite" id="HNAJ_0000272501-mRNA-1">
    <property type="protein sequence ID" value="HNAJ_0000272501-mRNA-1"/>
    <property type="gene ID" value="HNAJ_0000272501"/>
</dbReference>
<keyword evidence="10" id="KW-1185">Reference proteome</keyword>
<keyword evidence="5" id="KW-0274">FAD</keyword>
<evidence type="ECO:0000313" key="11">
    <source>
        <dbReference type="WBParaSite" id="HNAJ_0000272501-mRNA-1"/>
    </source>
</evidence>
<proteinExistence type="inferred from homology"/>
<dbReference type="PANTHER" id="PTHR15944">
    <property type="entry name" value="FARNESYLCYSTEINE LYASE"/>
    <property type="match status" value="1"/>
</dbReference>
<dbReference type="Pfam" id="PF07156">
    <property type="entry name" value="Prenylcys_lyase"/>
    <property type="match status" value="1"/>
</dbReference>
<dbReference type="Gene3D" id="3.50.50.60">
    <property type="entry name" value="FAD/NAD(P)-binding domain"/>
    <property type="match status" value="2"/>
</dbReference>
<dbReference type="EMBL" id="UZAE01001407">
    <property type="protein sequence ID" value="VDN98583.1"/>
    <property type="molecule type" value="Genomic_DNA"/>
</dbReference>
<evidence type="ECO:0000256" key="4">
    <source>
        <dbReference type="ARBA" id="ARBA00022729"/>
    </source>
</evidence>
<keyword evidence="3" id="KW-0285">Flavoprotein</keyword>
<keyword evidence="7" id="KW-0325">Glycoprotein</keyword>
<reference evidence="11" key="1">
    <citation type="submission" date="2017-02" db="UniProtKB">
        <authorList>
            <consortium name="WormBaseParasite"/>
        </authorList>
    </citation>
    <scope>IDENTIFICATION</scope>
</reference>
<name>A0A0R3T6N7_RODNA</name>